<dbReference type="Proteomes" id="UP000019478">
    <property type="component" value="Unassembled WGS sequence"/>
</dbReference>
<keyword evidence="4" id="KW-1185">Reference proteome</keyword>
<sequence length="587" mass="66469">MTAARSVGSPSRQGELIEVVDLDHGSGASGFVGKMSEMSWIRRGFECVRAEEGHIRPDVGFSEIIHHLTTAPDYSYFMDNTDVLAVDEDHVEQYEWPPGDSALILAEAYFHALQGAFQFILRDQFLATLVSFPRQTMPSWGQRRWLAMANLVWAVGSLWLQMTRLDNSEKIDTHLLYYARARALGIDHRILFDHPDIERVQAIGLLAFYLLVNGSVTRAWNTLGPAIRHATALGLHLKVSDPSLAEWDRERRGRTWHSLYSLEILLCEILGRPKAISLGDVTIPVTLSDSSHAGEQPKSPHAREFNLSEKSRMLWLDFLRAGRNIPQGMGGGALPWKSLASVGHDILPAYLPQRLRLCRLSDKIAAQLYSGTSEDSWSETQRKIGQLQTDLSRWADKLPDELAMQSSVSLDTDPRVKIELALYYHSLQMILYRPCLCEVMIENESVRSQEFNRSAARACVHAAMSMLSMIPDNPSAHEAYQLLPWWALLHYVAQATAVLLLEMSVNAPHFSNEVEELTTHLRKAMAYLWCMTEGSLSAYRAWRIFRQLLSEVTNKYSGLGLEDIPEHAPQPHGWREEHEMDIRRAFG</sequence>
<feature type="domain" description="Xylanolytic transcriptional activator regulatory" evidence="2">
    <location>
        <begin position="219"/>
        <end position="292"/>
    </location>
</feature>
<keyword evidence="1" id="KW-0539">Nucleus</keyword>
<comment type="caution">
    <text evidence="3">The sequence shown here is derived from an EMBL/GenBank/DDBJ whole genome shotgun (WGS) entry which is preliminary data.</text>
</comment>
<dbReference type="PANTHER" id="PTHR47654:SF5">
    <property type="entry name" value="TRANSCRIPTION FACTOR DOMAIN-CONTAINING PROTEIN"/>
    <property type="match status" value="1"/>
</dbReference>
<dbReference type="PANTHER" id="PTHR47654">
    <property type="entry name" value="ZN(II)2CYS6 TRANSCRIPTION FACTOR (EUROFUNG)-RELATED"/>
    <property type="match status" value="1"/>
</dbReference>
<dbReference type="CDD" id="cd12148">
    <property type="entry name" value="fungal_TF_MHR"/>
    <property type="match status" value="1"/>
</dbReference>
<dbReference type="InterPro" id="IPR007219">
    <property type="entry name" value="XnlR_reg_dom"/>
</dbReference>
<name>W9YBT1_9EURO</name>
<dbReference type="InterPro" id="IPR053230">
    <property type="entry name" value="Trans_reg_galc"/>
</dbReference>
<dbReference type="RefSeq" id="XP_007731345.1">
    <property type="nucleotide sequence ID" value="XM_007733155.1"/>
</dbReference>
<dbReference type="OrthoDB" id="5296287at2759"/>
<dbReference type="GO" id="GO:0008270">
    <property type="term" value="F:zinc ion binding"/>
    <property type="evidence" value="ECO:0007669"/>
    <property type="project" value="InterPro"/>
</dbReference>
<accession>W9YBT1</accession>
<gene>
    <name evidence="3" type="ORF">A1O3_03015</name>
</gene>
<organism evidence="3 4">
    <name type="scientific">Capronia epimyces CBS 606.96</name>
    <dbReference type="NCBI Taxonomy" id="1182542"/>
    <lineage>
        <taxon>Eukaryota</taxon>
        <taxon>Fungi</taxon>
        <taxon>Dikarya</taxon>
        <taxon>Ascomycota</taxon>
        <taxon>Pezizomycotina</taxon>
        <taxon>Eurotiomycetes</taxon>
        <taxon>Chaetothyriomycetidae</taxon>
        <taxon>Chaetothyriales</taxon>
        <taxon>Herpotrichiellaceae</taxon>
        <taxon>Capronia</taxon>
    </lineage>
</organism>
<evidence type="ECO:0000313" key="3">
    <source>
        <dbReference type="EMBL" id="EXJ89948.1"/>
    </source>
</evidence>
<dbReference type="GO" id="GO:0003677">
    <property type="term" value="F:DNA binding"/>
    <property type="evidence" value="ECO:0007669"/>
    <property type="project" value="InterPro"/>
</dbReference>
<dbReference type="Pfam" id="PF04082">
    <property type="entry name" value="Fungal_trans"/>
    <property type="match status" value="1"/>
</dbReference>
<dbReference type="AlphaFoldDB" id="W9YBT1"/>
<reference evidence="3 4" key="1">
    <citation type="submission" date="2013-03" db="EMBL/GenBank/DDBJ databases">
        <title>The Genome Sequence of Capronia epimyces CBS 606.96.</title>
        <authorList>
            <consortium name="The Broad Institute Genomics Platform"/>
            <person name="Cuomo C."/>
            <person name="de Hoog S."/>
            <person name="Gorbushina A."/>
            <person name="Walker B."/>
            <person name="Young S.K."/>
            <person name="Zeng Q."/>
            <person name="Gargeya S."/>
            <person name="Fitzgerald M."/>
            <person name="Haas B."/>
            <person name="Abouelleil A."/>
            <person name="Allen A.W."/>
            <person name="Alvarado L."/>
            <person name="Arachchi H.M."/>
            <person name="Berlin A.M."/>
            <person name="Chapman S.B."/>
            <person name="Gainer-Dewar J."/>
            <person name="Goldberg J."/>
            <person name="Griggs A."/>
            <person name="Gujja S."/>
            <person name="Hansen M."/>
            <person name="Howarth C."/>
            <person name="Imamovic A."/>
            <person name="Ireland A."/>
            <person name="Larimer J."/>
            <person name="McCowan C."/>
            <person name="Murphy C."/>
            <person name="Pearson M."/>
            <person name="Poon T.W."/>
            <person name="Priest M."/>
            <person name="Roberts A."/>
            <person name="Saif S."/>
            <person name="Shea T."/>
            <person name="Sisk P."/>
            <person name="Sykes S."/>
            <person name="Wortman J."/>
            <person name="Nusbaum C."/>
            <person name="Birren B."/>
        </authorList>
    </citation>
    <scope>NUCLEOTIDE SEQUENCE [LARGE SCALE GENOMIC DNA]</scope>
    <source>
        <strain evidence="3 4">CBS 606.96</strain>
    </source>
</reference>
<dbReference type="HOGENOM" id="CLU_011910_2_0_1"/>
<proteinExistence type="predicted"/>
<dbReference type="SMART" id="SM00906">
    <property type="entry name" value="Fungal_trans"/>
    <property type="match status" value="1"/>
</dbReference>
<evidence type="ECO:0000313" key="4">
    <source>
        <dbReference type="Proteomes" id="UP000019478"/>
    </source>
</evidence>
<evidence type="ECO:0000259" key="2">
    <source>
        <dbReference type="SMART" id="SM00906"/>
    </source>
</evidence>
<dbReference type="GeneID" id="19167145"/>
<evidence type="ECO:0000256" key="1">
    <source>
        <dbReference type="ARBA" id="ARBA00023242"/>
    </source>
</evidence>
<dbReference type="GO" id="GO:0006351">
    <property type="term" value="P:DNA-templated transcription"/>
    <property type="evidence" value="ECO:0007669"/>
    <property type="project" value="InterPro"/>
</dbReference>
<protein>
    <recommendedName>
        <fullName evidence="2">Xylanolytic transcriptional activator regulatory domain-containing protein</fullName>
    </recommendedName>
</protein>
<dbReference type="eggNOG" id="ENOG502RZ6G">
    <property type="taxonomic scope" value="Eukaryota"/>
</dbReference>
<dbReference type="EMBL" id="AMGY01000002">
    <property type="protein sequence ID" value="EXJ89948.1"/>
    <property type="molecule type" value="Genomic_DNA"/>
</dbReference>